<accession>A0A3P7YSD8</accession>
<dbReference type="WBParaSite" id="HPBE_0001200101-mRNA-1">
    <property type="protein sequence ID" value="HPBE_0001200101-mRNA-1"/>
    <property type="gene ID" value="HPBE_0001200101"/>
</dbReference>
<name>A0A183FUT9_HELPZ</name>
<feature type="compositionally biased region" description="Low complexity" evidence="1">
    <location>
        <begin position="224"/>
        <end position="234"/>
    </location>
</feature>
<dbReference type="AlphaFoldDB" id="A0A183FUT9"/>
<dbReference type="PANTHER" id="PTHR47331">
    <property type="entry name" value="PHD-TYPE DOMAIN-CONTAINING PROTEIN"/>
    <property type="match status" value="1"/>
</dbReference>
<feature type="region of interest" description="Disordered" evidence="1">
    <location>
        <begin position="224"/>
        <end position="247"/>
    </location>
</feature>
<dbReference type="OrthoDB" id="5920525at2759"/>
<proteinExistence type="predicted"/>
<evidence type="ECO:0000313" key="3">
    <source>
        <dbReference type="Proteomes" id="UP000050761"/>
    </source>
</evidence>
<protein>
    <submittedName>
        <fullName evidence="4">Reverse transcriptase domain-containing protein</fullName>
    </submittedName>
</protein>
<accession>A0A183FUT9</accession>
<sequence>MKVLDEFRNTVQKKDDGYYARLPWKEIPVALPDNRAIADVVEGTIHYLAHQAVLTPHKNTTKTFGLLPSPFLLVATTYYHLDQYPNDVELVKGIKDNVYVDNLLVTTDTPEDGLRVYSTTKEIFNELKMNLREFASNDRAVVETIPAADRSTEEDPKVLGIKWNRSEDQFQVACTMLSQEVATKRIDRTAFEDLIPNDEGHHWILGNVLHKELRIQQLEDNGRRLTGLQQGRRTTPTRAGVTTSRLL</sequence>
<dbReference type="Proteomes" id="UP000050761">
    <property type="component" value="Unassembled WGS sequence"/>
</dbReference>
<reference evidence="2 3" key="1">
    <citation type="submission" date="2018-11" db="EMBL/GenBank/DDBJ databases">
        <authorList>
            <consortium name="Pathogen Informatics"/>
        </authorList>
    </citation>
    <scope>NUCLEOTIDE SEQUENCE [LARGE SCALE GENOMIC DNA]</scope>
</reference>
<evidence type="ECO:0000313" key="2">
    <source>
        <dbReference type="EMBL" id="VDO90561.1"/>
    </source>
</evidence>
<evidence type="ECO:0000256" key="1">
    <source>
        <dbReference type="SAM" id="MobiDB-lite"/>
    </source>
</evidence>
<organism evidence="3 4">
    <name type="scientific">Heligmosomoides polygyrus</name>
    <name type="common">Parasitic roundworm</name>
    <dbReference type="NCBI Taxonomy" id="6339"/>
    <lineage>
        <taxon>Eukaryota</taxon>
        <taxon>Metazoa</taxon>
        <taxon>Ecdysozoa</taxon>
        <taxon>Nematoda</taxon>
        <taxon>Chromadorea</taxon>
        <taxon>Rhabditida</taxon>
        <taxon>Rhabditina</taxon>
        <taxon>Rhabditomorpha</taxon>
        <taxon>Strongyloidea</taxon>
        <taxon>Heligmosomidae</taxon>
        <taxon>Heligmosomoides</taxon>
    </lineage>
</organism>
<keyword evidence="3" id="KW-1185">Reference proteome</keyword>
<evidence type="ECO:0000313" key="4">
    <source>
        <dbReference type="WBParaSite" id="HPBE_0001200101-mRNA-1"/>
    </source>
</evidence>
<gene>
    <name evidence="2" type="ORF">HPBE_LOCUS12002</name>
</gene>
<feature type="compositionally biased region" description="Polar residues" evidence="1">
    <location>
        <begin position="236"/>
        <end position="247"/>
    </location>
</feature>
<reference evidence="4" key="2">
    <citation type="submission" date="2019-09" db="UniProtKB">
        <authorList>
            <consortium name="WormBaseParasite"/>
        </authorList>
    </citation>
    <scope>IDENTIFICATION</scope>
</reference>
<dbReference type="EMBL" id="UZAH01027318">
    <property type="protein sequence ID" value="VDO90561.1"/>
    <property type="molecule type" value="Genomic_DNA"/>
</dbReference>